<dbReference type="InterPro" id="IPR029032">
    <property type="entry name" value="AhpD-like"/>
</dbReference>
<keyword evidence="3" id="KW-1185">Reference proteome</keyword>
<dbReference type="EMBL" id="SODV01000001">
    <property type="protein sequence ID" value="TDW99242.1"/>
    <property type="molecule type" value="Genomic_DNA"/>
</dbReference>
<keyword evidence="2" id="KW-0560">Oxidoreductase</keyword>
<evidence type="ECO:0000259" key="1">
    <source>
        <dbReference type="Pfam" id="PF02627"/>
    </source>
</evidence>
<dbReference type="RefSeq" id="WP_162852445.1">
    <property type="nucleotide sequence ID" value="NZ_SODV01000001.1"/>
</dbReference>
<name>A0A4V3GLF2_9BACT</name>
<dbReference type="Pfam" id="PF02627">
    <property type="entry name" value="CMD"/>
    <property type="match status" value="1"/>
</dbReference>
<proteinExistence type="predicted"/>
<keyword evidence="2" id="KW-0575">Peroxidase</keyword>
<feature type="domain" description="Carboxymuconolactone decarboxylase-like" evidence="1">
    <location>
        <begin position="45"/>
        <end position="114"/>
    </location>
</feature>
<evidence type="ECO:0000313" key="2">
    <source>
        <dbReference type="EMBL" id="TDW99242.1"/>
    </source>
</evidence>
<dbReference type="PANTHER" id="PTHR35446">
    <property type="entry name" value="SI:CH211-175M2.5"/>
    <property type="match status" value="1"/>
</dbReference>
<dbReference type="NCBIfam" id="TIGR00778">
    <property type="entry name" value="ahpD_dom"/>
    <property type="match status" value="1"/>
</dbReference>
<dbReference type="PANTHER" id="PTHR35446:SF3">
    <property type="entry name" value="CMD DOMAIN-CONTAINING PROTEIN"/>
    <property type="match status" value="1"/>
</dbReference>
<dbReference type="GO" id="GO:0051920">
    <property type="term" value="F:peroxiredoxin activity"/>
    <property type="evidence" value="ECO:0007669"/>
    <property type="project" value="InterPro"/>
</dbReference>
<reference evidence="2 3" key="1">
    <citation type="submission" date="2019-03" db="EMBL/GenBank/DDBJ databases">
        <title>Genomic Encyclopedia of Type Strains, Phase IV (KMG-IV): sequencing the most valuable type-strain genomes for metagenomic binning, comparative biology and taxonomic classification.</title>
        <authorList>
            <person name="Goeker M."/>
        </authorList>
    </citation>
    <scope>NUCLEOTIDE SEQUENCE [LARGE SCALE GENOMIC DNA]</scope>
    <source>
        <strain evidence="2 3">DSM 100059</strain>
    </source>
</reference>
<evidence type="ECO:0000313" key="3">
    <source>
        <dbReference type="Proteomes" id="UP000294498"/>
    </source>
</evidence>
<dbReference type="Proteomes" id="UP000294498">
    <property type="component" value="Unassembled WGS sequence"/>
</dbReference>
<sequence>MFKVPSYEEVTPEAQATFDQLKRAAGKVPNLYATIGYSANALGSYMAFVQAQAKGSFHGKDREGVYLIVSEINGCEYCLASHTLSAIRNHWTEEETLQLRAGTLPDPRWKAIYAIVRSVIEHRGEVAEATLRTFFDTGFSEANLMDLMVLINVMSFTNYVYRMTRIPLDFPPAKPLV</sequence>
<dbReference type="InterPro" id="IPR004675">
    <property type="entry name" value="AhpD_core"/>
</dbReference>
<organism evidence="2 3">
    <name type="scientific">Dinghuibacter silviterrae</name>
    <dbReference type="NCBI Taxonomy" id="1539049"/>
    <lineage>
        <taxon>Bacteria</taxon>
        <taxon>Pseudomonadati</taxon>
        <taxon>Bacteroidota</taxon>
        <taxon>Chitinophagia</taxon>
        <taxon>Chitinophagales</taxon>
        <taxon>Chitinophagaceae</taxon>
        <taxon>Dinghuibacter</taxon>
    </lineage>
</organism>
<dbReference type="AlphaFoldDB" id="A0A4V3GLF2"/>
<dbReference type="Gene3D" id="1.20.1290.10">
    <property type="entry name" value="AhpD-like"/>
    <property type="match status" value="1"/>
</dbReference>
<dbReference type="SUPFAM" id="SSF69118">
    <property type="entry name" value="AhpD-like"/>
    <property type="match status" value="1"/>
</dbReference>
<protein>
    <submittedName>
        <fullName evidence="2">AhpD family alkylhydroperoxidase</fullName>
    </submittedName>
</protein>
<gene>
    <name evidence="2" type="ORF">EDB95_0251</name>
</gene>
<dbReference type="InterPro" id="IPR003779">
    <property type="entry name" value="CMD-like"/>
</dbReference>
<accession>A0A4V3GLF2</accession>
<comment type="caution">
    <text evidence="2">The sequence shown here is derived from an EMBL/GenBank/DDBJ whole genome shotgun (WGS) entry which is preliminary data.</text>
</comment>